<dbReference type="PRINTS" id="PR00092">
    <property type="entry name" value="TYROSINASE"/>
</dbReference>
<keyword evidence="3" id="KW-0732">Signal</keyword>
<name>A0A2W1EWP7_9PLEO</name>
<protein>
    <submittedName>
        <fullName evidence="7">Tyrosinase central domain protein</fullName>
    </submittedName>
</protein>
<dbReference type="PROSITE" id="PS00497">
    <property type="entry name" value="TYROSINASE_1"/>
    <property type="match status" value="1"/>
</dbReference>
<dbReference type="Pfam" id="PF00264">
    <property type="entry name" value="Tyrosinase"/>
    <property type="match status" value="1"/>
</dbReference>
<sequence>MRSIALLWLAPAALASAIPAFEEPFPAASFDKRQNVSPNVVGVKTLQADVYAGIAAINQQIYQGTQKSDQFKKCNPFNIIVRKEWATFSTPEKKNYIQAVQCMSKLPAKTPKSECPGCRNRYDDFLATHIKQTFLIHNTGNFLAWHRYFTWAYEQTLRKECGYKGYQPYYNWPRWSDDPSKSPALDGSATSMSGNGAPGCSNQTFYGIPTNAEPQIKIPKGNGGGCVVSGPFKDWSVNLGPVFTDSNCVPPNPISNQTDPNVGLGYNPRCLKRDISSWTSSQWTNDEQVVNLLNSADIKTFWYNMQGGDPAFTKFMGVHTAGHFTIGGDPGSDFFTSPGDPWFFFHHAQIDRVWWTWQNMDPADRTNAIYGTTIIATPAAPETKLTDTMTLGYAYAGNISVADAMSTMGGPFCYTYI</sequence>
<dbReference type="SUPFAM" id="SSF48056">
    <property type="entry name" value="Di-copper centre-containing domain"/>
    <property type="match status" value="1"/>
</dbReference>
<dbReference type="EMBL" id="NRDI02000010">
    <property type="protein sequence ID" value="KAI1513000.1"/>
    <property type="molecule type" value="Genomic_DNA"/>
</dbReference>
<dbReference type="Proteomes" id="UP000245464">
    <property type="component" value="Chromosome 1"/>
</dbReference>
<feature type="domain" description="Tyrosinase copper-binding" evidence="5">
    <location>
        <begin position="340"/>
        <end position="351"/>
    </location>
</feature>
<reference evidence="8" key="4">
    <citation type="journal article" date="2022" name="Microb. Genom.">
        <title>A global pangenome for the wheat fungal pathogen Pyrenophora tritici-repentis and prediction of effector protein structural homology.</title>
        <authorList>
            <person name="Moolhuijzen P.M."/>
            <person name="See P.T."/>
            <person name="Shi G."/>
            <person name="Powell H.R."/>
            <person name="Cockram J."/>
            <person name="Jorgensen L.N."/>
            <person name="Benslimane H."/>
            <person name="Strelkov S.E."/>
            <person name="Turner J."/>
            <person name="Liu Z."/>
            <person name="Moffat C.S."/>
        </authorList>
    </citation>
    <scope>NUCLEOTIDE SEQUENCE [LARGE SCALE GENOMIC DNA]</scope>
</reference>
<evidence type="ECO:0000256" key="3">
    <source>
        <dbReference type="SAM" id="SignalP"/>
    </source>
</evidence>
<dbReference type="PANTHER" id="PTHR11474">
    <property type="entry name" value="TYROSINASE FAMILY MEMBER"/>
    <property type="match status" value="1"/>
</dbReference>
<evidence type="ECO:0000259" key="4">
    <source>
        <dbReference type="PROSITE" id="PS00497"/>
    </source>
</evidence>
<dbReference type="Gene3D" id="1.10.1280.10">
    <property type="entry name" value="Di-copper center containing domain from catechol oxidase"/>
    <property type="match status" value="1"/>
</dbReference>
<reference evidence="6" key="1">
    <citation type="journal article" date="2018" name="BMC Genomics">
        <title>Comparative genomics of the wheat fungal pathogen Pyrenophora tritici-repentis reveals chromosomal variations and genome plasticity.</title>
        <authorList>
            <person name="Moolhuijzen P."/>
            <person name="See P.T."/>
            <person name="Hane J.K."/>
            <person name="Shi G."/>
            <person name="Liu Z."/>
            <person name="Oliver R.P."/>
            <person name="Moffat C.S."/>
        </authorList>
    </citation>
    <scope>NUCLEOTIDE SEQUENCE [LARGE SCALE GENOMIC DNA]</scope>
    <source>
        <strain evidence="6">M4</strain>
    </source>
</reference>
<keyword evidence="8" id="KW-1185">Reference proteome</keyword>
<evidence type="ECO:0000313" key="6">
    <source>
        <dbReference type="EMBL" id="KAF7579132.1"/>
    </source>
</evidence>
<evidence type="ECO:0000256" key="2">
    <source>
        <dbReference type="ARBA" id="ARBA00023002"/>
    </source>
</evidence>
<dbReference type="Proteomes" id="UP000249757">
    <property type="component" value="Unassembled WGS sequence"/>
</dbReference>
<feature type="domain" description="Tyrosinase copper-binding" evidence="4">
    <location>
        <begin position="137"/>
        <end position="154"/>
    </location>
</feature>
<evidence type="ECO:0000256" key="1">
    <source>
        <dbReference type="ARBA" id="ARBA00022723"/>
    </source>
</evidence>
<proteinExistence type="predicted"/>
<comment type="caution">
    <text evidence="7">The sequence shown here is derived from an EMBL/GenBank/DDBJ whole genome shotgun (WGS) entry which is preliminary data.</text>
</comment>
<keyword evidence="1" id="KW-0479">Metal-binding</keyword>
<dbReference type="GO" id="GO:0016491">
    <property type="term" value="F:oxidoreductase activity"/>
    <property type="evidence" value="ECO:0007669"/>
    <property type="project" value="UniProtKB-KW"/>
</dbReference>
<evidence type="ECO:0000313" key="7">
    <source>
        <dbReference type="EMBL" id="KAI1513000.1"/>
    </source>
</evidence>
<reference evidence="7" key="2">
    <citation type="submission" date="2021-05" db="EMBL/GenBank/DDBJ databases">
        <authorList>
            <person name="Moolhuijzen P.M."/>
            <person name="Moffat C.S."/>
        </authorList>
    </citation>
    <scope>NUCLEOTIDE SEQUENCE</scope>
    <source>
        <strain evidence="7">86-124</strain>
    </source>
</reference>
<dbReference type="OMA" id="GGPFCYT"/>
<dbReference type="InterPro" id="IPR050316">
    <property type="entry name" value="Tyrosinase/Hemocyanin"/>
</dbReference>
<organism evidence="7 8">
    <name type="scientific">Pyrenophora tritici-repentis</name>
    <dbReference type="NCBI Taxonomy" id="45151"/>
    <lineage>
        <taxon>Eukaryota</taxon>
        <taxon>Fungi</taxon>
        <taxon>Dikarya</taxon>
        <taxon>Ascomycota</taxon>
        <taxon>Pezizomycotina</taxon>
        <taxon>Dothideomycetes</taxon>
        <taxon>Pleosporomycetidae</taxon>
        <taxon>Pleosporales</taxon>
        <taxon>Pleosporineae</taxon>
        <taxon>Pleosporaceae</taxon>
        <taxon>Pyrenophora</taxon>
    </lineage>
</organism>
<dbReference type="OrthoDB" id="6132182at2759"/>
<feature type="signal peptide" evidence="3">
    <location>
        <begin position="1"/>
        <end position="15"/>
    </location>
</feature>
<dbReference type="AlphaFoldDB" id="A0A2W1EWP7"/>
<dbReference type="InterPro" id="IPR002227">
    <property type="entry name" value="Tyrosinase_Cu-bd"/>
</dbReference>
<dbReference type="InterPro" id="IPR008922">
    <property type="entry name" value="Di-copper_centre_dom_sf"/>
</dbReference>
<evidence type="ECO:0000259" key="5">
    <source>
        <dbReference type="PROSITE" id="PS00498"/>
    </source>
</evidence>
<keyword evidence="2" id="KW-0560">Oxidoreductase</keyword>
<dbReference type="GO" id="GO:0046872">
    <property type="term" value="F:metal ion binding"/>
    <property type="evidence" value="ECO:0007669"/>
    <property type="project" value="UniProtKB-KW"/>
</dbReference>
<reference evidence="7" key="3">
    <citation type="journal article" date="2022" name="bioRxiv">
        <title>A global pangenome for the wheat fungal pathogen Pyrenophora tritici-repentis and prediction of effector protein structural homology.</title>
        <authorList>
            <person name="Moolhuijzen P."/>
            <person name="See P.T."/>
            <person name="Shi G."/>
            <person name="Powell H.R."/>
            <person name="Cockram J."/>
            <person name="Jorgensen L.N."/>
            <person name="Benslimane H."/>
            <person name="Strelkov S.E."/>
            <person name="Turner J."/>
            <person name="Liu Z."/>
            <person name="Moffat C.S."/>
        </authorList>
    </citation>
    <scope>NUCLEOTIDE SEQUENCE</scope>
    <source>
        <strain evidence="7">86-124</strain>
    </source>
</reference>
<gene>
    <name evidence="7" type="ORF">Ptr86124_008020</name>
    <name evidence="6" type="ORF">PtrM4_033720</name>
</gene>
<feature type="chain" id="PRO_5042701024" evidence="3">
    <location>
        <begin position="16"/>
        <end position="417"/>
    </location>
</feature>
<accession>A0A2W1EWP7</accession>
<evidence type="ECO:0000313" key="8">
    <source>
        <dbReference type="Proteomes" id="UP000249757"/>
    </source>
</evidence>
<dbReference type="PANTHER" id="PTHR11474:SF125">
    <property type="entry name" value="N-ACETYL-6-HYDROXYTRYPTOPHAN OXIDASE IVOB-RELATED"/>
    <property type="match status" value="1"/>
</dbReference>
<dbReference type="PROSITE" id="PS00498">
    <property type="entry name" value="TYROSINASE_2"/>
    <property type="match status" value="1"/>
</dbReference>
<dbReference type="EMBL" id="NQIK02000001">
    <property type="protein sequence ID" value="KAF7579132.1"/>
    <property type="molecule type" value="Genomic_DNA"/>
</dbReference>